<name>A0A2T6C9F3_9BACL</name>
<feature type="coiled-coil region" evidence="1">
    <location>
        <begin position="165"/>
        <end position="192"/>
    </location>
</feature>
<gene>
    <name evidence="3" type="ORF">C8P63_101169</name>
</gene>
<feature type="compositionally biased region" description="Basic and acidic residues" evidence="2">
    <location>
        <begin position="49"/>
        <end position="59"/>
    </location>
</feature>
<accession>A0A2T6C9F3</accession>
<dbReference type="EMBL" id="QBKR01000001">
    <property type="protein sequence ID" value="PTX64947.1"/>
    <property type="molecule type" value="Genomic_DNA"/>
</dbReference>
<organism evidence="3 4">
    <name type="scientific">Melghirimyces profundicolus</name>
    <dbReference type="NCBI Taxonomy" id="1242148"/>
    <lineage>
        <taxon>Bacteria</taxon>
        <taxon>Bacillati</taxon>
        <taxon>Bacillota</taxon>
        <taxon>Bacilli</taxon>
        <taxon>Bacillales</taxon>
        <taxon>Thermoactinomycetaceae</taxon>
        <taxon>Melghirimyces</taxon>
    </lineage>
</organism>
<evidence type="ECO:0000313" key="4">
    <source>
        <dbReference type="Proteomes" id="UP000244240"/>
    </source>
</evidence>
<keyword evidence="4" id="KW-1185">Reference proteome</keyword>
<evidence type="ECO:0000256" key="2">
    <source>
        <dbReference type="SAM" id="MobiDB-lite"/>
    </source>
</evidence>
<dbReference type="PROSITE" id="PS51257">
    <property type="entry name" value="PROKAR_LIPOPROTEIN"/>
    <property type="match status" value="1"/>
</dbReference>
<evidence type="ECO:0000256" key="1">
    <source>
        <dbReference type="SAM" id="Coils"/>
    </source>
</evidence>
<proteinExistence type="predicted"/>
<protein>
    <submittedName>
        <fullName evidence="3">Uncharacterized protein</fullName>
    </submittedName>
</protein>
<dbReference type="Proteomes" id="UP000244240">
    <property type="component" value="Unassembled WGS sequence"/>
</dbReference>
<evidence type="ECO:0000313" key="3">
    <source>
        <dbReference type="EMBL" id="PTX64947.1"/>
    </source>
</evidence>
<comment type="caution">
    <text evidence="3">The sequence shown here is derived from an EMBL/GenBank/DDBJ whole genome shotgun (WGS) entry which is preliminary data.</text>
</comment>
<feature type="region of interest" description="Disordered" evidence="2">
    <location>
        <begin position="33"/>
        <end position="70"/>
    </location>
</feature>
<keyword evidence="1" id="KW-0175">Coiled coil</keyword>
<dbReference type="AlphaFoldDB" id="A0A2T6C9F3"/>
<reference evidence="3 4" key="1">
    <citation type="submission" date="2018-04" db="EMBL/GenBank/DDBJ databases">
        <title>Genomic Encyclopedia of Archaeal and Bacterial Type Strains, Phase II (KMG-II): from individual species to whole genera.</title>
        <authorList>
            <person name="Goeker M."/>
        </authorList>
    </citation>
    <scope>NUCLEOTIDE SEQUENCE [LARGE SCALE GENOMIC DNA]</scope>
    <source>
        <strain evidence="3 4">DSM 45787</strain>
    </source>
</reference>
<sequence length="198" mass="22345">MFKKTGVFLFLLAGIAVLSLTGCSLWIEETKEVPAEAEKEPPPAQEPAPKSEPRPREEPSDAITSRSEYGNRIADYSLDMSDHLYQYSDGMLAASEGNFQKGEQWVRDSVEGMEQTVKEVKALQVGEGDPELKRLHRELADIFEGYLHASEKGLEGLEKKDPRLLNEGSREMNELNLRLETLTEEMSRLLEGSFTVRR</sequence>